<keyword evidence="2" id="KW-0472">Membrane</keyword>
<proteinExistence type="predicted"/>
<keyword evidence="2" id="KW-1133">Transmembrane helix</keyword>
<sequence>MVKKAIKNSMVTREQYDKLQVDVVNRIEELELEIEKLQEKQNNLAQANNNRFSDIRVLAILWAITTIGLLAEILII</sequence>
<feature type="transmembrane region" description="Helical" evidence="2">
    <location>
        <begin position="57"/>
        <end position="75"/>
    </location>
</feature>
<dbReference type="EMBL" id="UINC01082656">
    <property type="protein sequence ID" value="SVC27620.1"/>
    <property type="molecule type" value="Genomic_DNA"/>
</dbReference>
<evidence type="ECO:0000313" key="3">
    <source>
        <dbReference type="EMBL" id="SVC27620.1"/>
    </source>
</evidence>
<protein>
    <submittedName>
        <fullName evidence="3">Uncharacterized protein</fullName>
    </submittedName>
</protein>
<gene>
    <name evidence="3" type="ORF">METZ01_LOCUS280474</name>
</gene>
<organism evidence="3">
    <name type="scientific">marine metagenome</name>
    <dbReference type="NCBI Taxonomy" id="408172"/>
    <lineage>
        <taxon>unclassified sequences</taxon>
        <taxon>metagenomes</taxon>
        <taxon>ecological metagenomes</taxon>
    </lineage>
</organism>
<evidence type="ECO:0000256" key="2">
    <source>
        <dbReference type="SAM" id="Phobius"/>
    </source>
</evidence>
<keyword evidence="1" id="KW-0175">Coiled coil</keyword>
<reference evidence="3" key="1">
    <citation type="submission" date="2018-05" db="EMBL/GenBank/DDBJ databases">
        <authorList>
            <person name="Lanie J.A."/>
            <person name="Ng W.-L."/>
            <person name="Kazmierczak K.M."/>
            <person name="Andrzejewski T.M."/>
            <person name="Davidsen T.M."/>
            <person name="Wayne K.J."/>
            <person name="Tettelin H."/>
            <person name="Glass J.I."/>
            <person name="Rusch D."/>
            <person name="Podicherti R."/>
            <person name="Tsui H.-C.T."/>
            <person name="Winkler M.E."/>
        </authorList>
    </citation>
    <scope>NUCLEOTIDE SEQUENCE</scope>
</reference>
<name>A0A382KT22_9ZZZZ</name>
<keyword evidence="2" id="KW-0812">Transmembrane</keyword>
<feature type="coiled-coil region" evidence="1">
    <location>
        <begin position="20"/>
        <end position="50"/>
    </location>
</feature>
<accession>A0A382KT22</accession>
<evidence type="ECO:0000256" key="1">
    <source>
        <dbReference type="SAM" id="Coils"/>
    </source>
</evidence>
<dbReference type="AlphaFoldDB" id="A0A382KT22"/>